<dbReference type="OrthoDB" id="7776968at2"/>
<protein>
    <submittedName>
        <fullName evidence="1">Uncharacterized protein</fullName>
    </submittedName>
</protein>
<dbReference type="RefSeq" id="WP_143159750.1">
    <property type="nucleotide sequence ID" value="NZ_DAOKYZ010000012.1"/>
</dbReference>
<accession>A0A1M7JQ24</accession>
<sequence>MARKSILRRLVAKASAPVRPAKAAPRRVASTEDLVERLLNAKSSNEIAAIAGLSPITGPSDSKIVY</sequence>
<proteinExistence type="predicted"/>
<organism evidence="1 2">
    <name type="scientific">Paracoccus solventivorans</name>
    <dbReference type="NCBI Taxonomy" id="53463"/>
    <lineage>
        <taxon>Bacteria</taxon>
        <taxon>Pseudomonadati</taxon>
        <taxon>Pseudomonadota</taxon>
        <taxon>Alphaproteobacteria</taxon>
        <taxon>Rhodobacterales</taxon>
        <taxon>Paracoccaceae</taxon>
        <taxon>Paracoccus</taxon>
    </lineage>
</organism>
<dbReference type="Proteomes" id="UP000184444">
    <property type="component" value="Unassembled WGS sequence"/>
</dbReference>
<keyword evidence="2" id="KW-1185">Reference proteome</keyword>
<reference evidence="2" key="1">
    <citation type="submission" date="2016-11" db="EMBL/GenBank/DDBJ databases">
        <authorList>
            <person name="Varghese N."/>
            <person name="Submissions S."/>
        </authorList>
    </citation>
    <scope>NUCLEOTIDE SEQUENCE [LARGE SCALE GENOMIC DNA]</scope>
    <source>
        <strain evidence="2">DSM 6637</strain>
    </source>
</reference>
<dbReference type="AlphaFoldDB" id="A0A1M7JQ24"/>
<evidence type="ECO:0000313" key="2">
    <source>
        <dbReference type="Proteomes" id="UP000184444"/>
    </source>
</evidence>
<name>A0A1M7JQ24_9RHOB</name>
<dbReference type="EMBL" id="FRCK01000013">
    <property type="protein sequence ID" value="SHM55132.1"/>
    <property type="molecule type" value="Genomic_DNA"/>
</dbReference>
<dbReference type="STRING" id="53463.SAMN05444389_11344"/>
<evidence type="ECO:0000313" key="1">
    <source>
        <dbReference type="EMBL" id="SHM55132.1"/>
    </source>
</evidence>
<gene>
    <name evidence="1" type="ORF">SAMN05444389_11344</name>
</gene>